<feature type="signal peptide" evidence="1">
    <location>
        <begin position="1"/>
        <end position="27"/>
    </location>
</feature>
<name>A0AAE0I5J2_9PEZI</name>
<dbReference type="AlphaFoldDB" id="A0AAE0I5J2"/>
<keyword evidence="3" id="KW-1185">Reference proteome</keyword>
<dbReference type="Proteomes" id="UP001283341">
    <property type="component" value="Unassembled WGS sequence"/>
</dbReference>
<sequence>MFSKTKLSLSPLLPVTVFLSTFPLASATADPYHNSTFGEDNFGWDNFKTFSGGIGPWGFPAEDWDSYIDKHANATGFVRLRGPNILQPFSSSGPSSINVTTSTNSGWAWQIAVSNDVPVVVDGLDETNTSTGVRIKLNTPFDADGADDSWQLCITEWRPTGRNYSSRLRFDDGTCGSVLSEQCIKDIEAQAVDSAHYRTNIASDLTCQCVDPSTIASCEGSDFPLWSSCTARTFTAEHIRGWENGKLNFLSYGGPPHPAGDIMAYNMTGSFAWPLMVTWGRAPDGNETEPHPGEVNATASLACVRADEAADGSRVPGEPVAMASSGHRSLEMMSSPIVFIASLVGACMIMF</sequence>
<comment type="caution">
    <text evidence="2">The sequence shown here is derived from an EMBL/GenBank/DDBJ whole genome shotgun (WGS) entry which is preliminary data.</text>
</comment>
<organism evidence="2 3">
    <name type="scientific">Apodospora peruviana</name>
    <dbReference type="NCBI Taxonomy" id="516989"/>
    <lineage>
        <taxon>Eukaryota</taxon>
        <taxon>Fungi</taxon>
        <taxon>Dikarya</taxon>
        <taxon>Ascomycota</taxon>
        <taxon>Pezizomycotina</taxon>
        <taxon>Sordariomycetes</taxon>
        <taxon>Sordariomycetidae</taxon>
        <taxon>Sordariales</taxon>
        <taxon>Lasiosphaeriaceae</taxon>
        <taxon>Apodospora</taxon>
    </lineage>
</organism>
<dbReference type="EMBL" id="JAUEDM010000004">
    <property type="protein sequence ID" value="KAK3318892.1"/>
    <property type="molecule type" value="Genomic_DNA"/>
</dbReference>
<reference evidence="2" key="1">
    <citation type="journal article" date="2023" name="Mol. Phylogenet. Evol.">
        <title>Genome-scale phylogeny and comparative genomics of the fungal order Sordariales.</title>
        <authorList>
            <person name="Hensen N."/>
            <person name="Bonometti L."/>
            <person name="Westerberg I."/>
            <person name="Brannstrom I.O."/>
            <person name="Guillou S."/>
            <person name="Cros-Aarteil S."/>
            <person name="Calhoun S."/>
            <person name="Haridas S."/>
            <person name="Kuo A."/>
            <person name="Mondo S."/>
            <person name="Pangilinan J."/>
            <person name="Riley R."/>
            <person name="LaButti K."/>
            <person name="Andreopoulos B."/>
            <person name="Lipzen A."/>
            <person name="Chen C."/>
            <person name="Yan M."/>
            <person name="Daum C."/>
            <person name="Ng V."/>
            <person name="Clum A."/>
            <person name="Steindorff A."/>
            <person name="Ohm R.A."/>
            <person name="Martin F."/>
            <person name="Silar P."/>
            <person name="Natvig D.O."/>
            <person name="Lalanne C."/>
            <person name="Gautier V."/>
            <person name="Ament-Velasquez S.L."/>
            <person name="Kruys A."/>
            <person name="Hutchinson M.I."/>
            <person name="Powell A.J."/>
            <person name="Barry K."/>
            <person name="Miller A.N."/>
            <person name="Grigoriev I.V."/>
            <person name="Debuchy R."/>
            <person name="Gladieux P."/>
            <person name="Hiltunen Thoren M."/>
            <person name="Johannesson H."/>
        </authorList>
    </citation>
    <scope>NUCLEOTIDE SEQUENCE</scope>
    <source>
        <strain evidence="2">CBS 118394</strain>
    </source>
</reference>
<gene>
    <name evidence="2" type="ORF">B0H66DRAFT_623074</name>
</gene>
<evidence type="ECO:0000313" key="2">
    <source>
        <dbReference type="EMBL" id="KAK3318892.1"/>
    </source>
</evidence>
<protein>
    <submittedName>
        <fullName evidence="2">Uncharacterized protein</fullName>
    </submittedName>
</protein>
<accession>A0AAE0I5J2</accession>
<evidence type="ECO:0000313" key="3">
    <source>
        <dbReference type="Proteomes" id="UP001283341"/>
    </source>
</evidence>
<keyword evidence="1" id="KW-0732">Signal</keyword>
<evidence type="ECO:0000256" key="1">
    <source>
        <dbReference type="SAM" id="SignalP"/>
    </source>
</evidence>
<proteinExistence type="predicted"/>
<reference evidence="2" key="2">
    <citation type="submission" date="2023-06" db="EMBL/GenBank/DDBJ databases">
        <authorList>
            <consortium name="Lawrence Berkeley National Laboratory"/>
            <person name="Haridas S."/>
            <person name="Hensen N."/>
            <person name="Bonometti L."/>
            <person name="Westerberg I."/>
            <person name="Brannstrom I.O."/>
            <person name="Guillou S."/>
            <person name="Cros-Aarteil S."/>
            <person name="Calhoun S."/>
            <person name="Kuo A."/>
            <person name="Mondo S."/>
            <person name="Pangilinan J."/>
            <person name="Riley R."/>
            <person name="Labutti K."/>
            <person name="Andreopoulos B."/>
            <person name="Lipzen A."/>
            <person name="Chen C."/>
            <person name="Yanf M."/>
            <person name="Daum C."/>
            <person name="Ng V."/>
            <person name="Clum A."/>
            <person name="Steindorff A."/>
            <person name="Ohm R."/>
            <person name="Martin F."/>
            <person name="Silar P."/>
            <person name="Natvig D."/>
            <person name="Lalanne C."/>
            <person name="Gautier V."/>
            <person name="Ament-Velasquez S.L."/>
            <person name="Kruys A."/>
            <person name="Hutchinson M.I."/>
            <person name="Powell A.J."/>
            <person name="Barry K."/>
            <person name="Miller A.N."/>
            <person name="Grigoriev I.V."/>
            <person name="Debuchy R."/>
            <person name="Gladieux P."/>
            <person name="Thoren M.H."/>
            <person name="Johannesson H."/>
        </authorList>
    </citation>
    <scope>NUCLEOTIDE SEQUENCE</scope>
    <source>
        <strain evidence="2">CBS 118394</strain>
    </source>
</reference>
<feature type="chain" id="PRO_5042058182" evidence="1">
    <location>
        <begin position="28"/>
        <end position="351"/>
    </location>
</feature>